<proteinExistence type="predicted"/>
<organism evidence="1">
    <name type="scientific">bioreactor metagenome</name>
    <dbReference type="NCBI Taxonomy" id="1076179"/>
    <lineage>
        <taxon>unclassified sequences</taxon>
        <taxon>metagenomes</taxon>
        <taxon>ecological metagenomes</taxon>
    </lineage>
</organism>
<protein>
    <submittedName>
        <fullName evidence="1">Uncharacterized protein</fullName>
    </submittedName>
</protein>
<evidence type="ECO:0000313" key="1">
    <source>
        <dbReference type="EMBL" id="MPN47180.1"/>
    </source>
</evidence>
<dbReference type="AlphaFoldDB" id="A0A645I7S9"/>
<dbReference type="EMBL" id="VSSQ01108486">
    <property type="protein sequence ID" value="MPN47180.1"/>
    <property type="molecule type" value="Genomic_DNA"/>
</dbReference>
<accession>A0A645I7S9</accession>
<gene>
    <name evidence="1" type="ORF">SDC9_194781</name>
</gene>
<comment type="caution">
    <text evidence="1">The sequence shown here is derived from an EMBL/GenBank/DDBJ whole genome shotgun (WGS) entry which is preliminary data.</text>
</comment>
<reference evidence="1" key="1">
    <citation type="submission" date="2019-08" db="EMBL/GenBank/DDBJ databases">
        <authorList>
            <person name="Kucharzyk K."/>
            <person name="Murdoch R.W."/>
            <person name="Higgins S."/>
            <person name="Loffler F."/>
        </authorList>
    </citation>
    <scope>NUCLEOTIDE SEQUENCE</scope>
</reference>
<name>A0A645I7S9_9ZZZZ</name>
<sequence>MVHARKQRAPEIAALNGLEICMGVVDFCKGGELHILGGAVGAVAQNKAAHLIGDRIAWAAVKPDFGQTHEVLPKGFQTHGLKPIANGLPVGSFSVKAPIYPQIHDGVDTGAALGVVLGQVRYHVEVEILWGHGVNTLGPLL</sequence>